<evidence type="ECO:0000256" key="8">
    <source>
        <dbReference type="ARBA" id="ARBA00022813"/>
    </source>
</evidence>
<evidence type="ECO:0000256" key="4">
    <source>
        <dbReference type="ARBA" id="ARBA00019114"/>
    </source>
</evidence>
<dbReference type="Pfam" id="PF17657">
    <property type="entry name" value="DNA_pol3_finger"/>
    <property type="match status" value="1"/>
</dbReference>
<dbReference type="EC" id="2.7.7.7" evidence="3"/>
<dbReference type="GO" id="GO:0004519">
    <property type="term" value="F:endonuclease activity"/>
    <property type="evidence" value="ECO:0007669"/>
    <property type="project" value="InterPro"/>
</dbReference>
<comment type="catalytic activity">
    <reaction evidence="11">
        <text>DNA(n) + a 2'-deoxyribonucleoside 5'-triphosphate = DNA(n+1) + diphosphate</text>
        <dbReference type="Rhea" id="RHEA:22508"/>
        <dbReference type="Rhea" id="RHEA-COMP:17339"/>
        <dbReference type="Rhea" id="RHEA-COMP:17340"/>
        <dbReference type="ChEBI" id="CHEBI:33019"/>
        <dbReference type="ChEBI" id="CHEBI:61560"/>
        <dbReference type="ChEBI" id="CHEBI:173112"/>
        <dbReference type="EC" id="2.7.7.7"/>
    </reaction>
</comment>
<dbReference type="Pfam" id="PF14528">
    <property type="entry name" value="LAGLIDADG_3"/>
    <property type="match status" value="1"/>
</dbReference>
<keyword evidence="5 13" id="KW-0808">Transferase</keyword>
<dbReference type="InterPro" id="IPR004365">
    <property type="entry name" value="NA-bd_OB_tRNA"/>
</dbReference>
<dbReference type="Pfam" id="PF14890">
    <property type="entry name" value="Intein_splicing"/>
    <property type="match status" value="1"/>
</dbReference>
<dbReference type="SUPFAM" id="SSF55608">
    <property type="entry name" value="Homing endonucleases"/>
    <property type="match status" value="1"/>
</dbReference>
<dbReference type="Gene3D" id="2.170.16.10">
    <property type="entry name" value="Hedgehog/Intein (Hint) domain"/>
    <property type="match status" value="2"/>
</dbReference>
<dbReference type="Gene3D" id="3.10.28.10">
    <property type="entry name" value="Homing endonucleases"/>
    <property type="match status" value="1"/>
</dbReference>
<evidence type="ECO:0000256" key="2">
    <source>
        <dbReference type="ARBA" id="ARBA00009496"/>
    </source>
</evidence>
<dbReference type="SMART" id="SM00306">
    <property type="entry name" value="HintN"/>
    <property type="match status" value="1"/>
</dbReference>
<dbReference type="InterPro" id="IPR027434">
    <property type="entry name" value="Homing_endonucl"/>
</dbReference>
<dbReference type="InterPro" id="IPR029460">
    <property type="entry name" value="DNAPol_HHH"/>
</dbReference>
<evidence type="ECO:0000256" key="5">
    <source>
        <dbReference type="ARBA" id="ARBA00022679"/>
    </source>
</evidence>
<evidence type="ECO:0000256" key="1">
    <source>
        <dbReference type="ARBA" id="ARBA00004496"/>
    </source>
</evidence>
<dbReference type="InterPro" id="IPR016195">
    <property type="entry name" value="Pol/histidinol_Pase-like"/>
</dbReference>
<dbReference type="SUPFAM" id="SSF89550">
    <property type="entry name" value="PHP domain-like"/>
    <property type="match status" value="1"/>
</dbReference>
<feature type="domain" description="DOD-type homing endonuclease" evidence="12">
    <location>
        <begin position="863"/>
        <end position="1003"/>
    </location>
</feature>
<dbReference type="InterPro" id="IPR003587">
    <property type="entry name" value="Hint_dom_N"/>
</dbReference>
<dbReference type="InterPro" id="IPR006141">
    <property type="entry name" value="Intein_N"/>
</dbReference>
<evidence type="ECO:0000256" key="6">
    <source>
        <dbReference type="ARBA" id="ARBA00022695"/>
    </source>
</evidence>
<dbReference type="GO" id="GO:0006260">
    <property type="term" value="P:DNA replication"/>
    <property type="evidence" value="ECO:0007669"/>
    <property type="project" value="UniProtKB-KW"/>
</dbReference>
<reference evidence="13" key="2">
    <citation type="submission" date="2020-08" db="EMBL/GenBank/DDBJ databases">
        <authorList>
            <person name="Chen M."/>
            <person name="Teng W."/>
            <person name="Zhao L."/>
            <person name="Hu C."/>
            <person name="Zhou Y."/>
            <person name="Han B."/>
            <person name="Song L."/>
            <person name="Shu W."/>
        </authorList>
    </citation>
    <scope>NUCLEOTIDE SEQUENCE</scope>
    <source>
        <strain evidence="13">FACHB-1375</strain>
    </source>
</reference>
<dbReference type="CDD" id="cd00081">
    <property type="entry name" value="Hint"/>
    <property type="match status" value="2"/>
</dbReference>
<evidence type="ECO:0000256" key="3">
    <source>
        <dbReference type="ARBA" id="ARBA00012417"/>
    </source>
</evidence>
<dbReference type="EMBL" id="JACJPW010000006">
    <property type="protein sequence ID" value="MBD2180226.1"/>
    <property type="molecule type" value="Genomic_DNA"/>
</dbReference>
<dbReference type="CDD" id="cd04485">
    <property type="entry name" value="DnaE_OBF"/>
    <property type="match status" value="1"/>
</dbReference>
<dbReference type="RefSeq" id="WP_190462196.1">
    <property type="nucleotide sequence ID" value="NZ_JACJPW010000006.1"/>
</dbReference>
<dbReference type="InterPro" id="IPR006142">
    <property type="entry name" value="INTEIN"/>
</dbReference>
<dbReference type="SUPFAM" id="SSF51294">
    <property type="entry name" value="Hedgehog/intein (Hint) domain"/>
    <property type="match status" value="1"/>
</dbReference>
<dbReference type="InterPro" id="IPR030934">
    <property type="entry name" value="Intein_C"/>
</dbReference>
<sequence length="1643" mass="185558">MSFVGLHTHSDYSLLDGASQLNDLVERAMQLNMPAIALTDHGVMYGAVELIKLCRGKTIKPIVGNEMYVVEGDIEKNERGRKKYHQIVLAKNTQGYKNLVKLTTISHLKGIQGKGIFARPCINKELLVQYREGLIVTSGCRAGEVPQMILQNKLQEARDCAKWYKQTFGDDYYLEIQDHGYIEDRMVNVELVKIGKELDIKIVATNDSHFTSCSDVEAHDALLCINTGDLFADENRKLRYSGTEYLKSADEMKHLFRDHLPDDVIADAIANTLEVAEKVDFYHIMGEPRLPNYPVPKDHTPDTYVQDKAWEGLLERLQVKARSDVKPVYAKRLMYELKMIEQMGFSTYFLVVWDYINFARSKGIPVGPGRGSAAGSLVAYALRITNIDPVHHGLLFERFLNPERKSMPDIDTDFCVERRDEVIDYVTDRYGKDKVAQIITFNRMTSKAVLKDVARVLNIDYGESDKMAKLIPVSRGKPEKLAVMISDKTPEPSFKAAYENDLVKPKDRNGNVSEFTFRQWVDMAIRIEGTNKTFGVHAAGIVISAEPLDEVVPLQLNNDGAVITQYSMEELESLGLLKMDFLGLKNLTTIQKTLELIQKNRKIKIDPDAITLDERKNHEILSKGEVKKPGSEFKTTYQVLERGDLEGIFQLESSGMRQVVKDLKPSSIEDISSILALYRPGPLDAGLIPKFIDRKHGREAIVYEHPLLEPILEETYGVLVYQEQIMKVAQDLAGYSLGQADILRRCLSGSTKIIDAATGDLVTLSEIAAKPEYWLGRKVFSLDLTTQKITQQPIIEIHNNGVRDVWEITTKTNRQIKATDDHLFYTLLGWKPLNNFKVGDRIALTKTIPITHTSEISDAQIKLTAYLIGDGHLSTRQPSSSYFCNSDPELIADFNNCAEELFGSPAPLDTQFHLGRKSVTYARIGFVSAFNHWVDNHIKRAHSRDKEIPGWVFSLSKNQLQLFLATLWSTDGSFDTAIGHTDYTSTSKILVRQIQHLLLRLGIVALFDVKRITYQGKPHVSYRAQITGREDMLKFCELIQPYLSSYKRQKAQACYLIVKDKLANQSKHTIPPEVITLIANAKKASGMTWEEIDCAVGATKGAMSSGLNFQKTPTRSLSRHRVRNFAIGFQHSELRTIADSEVFWDEIVSIQYAGKEEVFDLTIPKNHNFIANDFIAHNCMGKKKADEMQKQRETFIEGSTKNGIKRQLAESLFDQMVLFAEYCFNKSHSTAYAYVTYQTAYLKANFKAEYMAALLTHNSDDQDKVKKYIANSQELGITVEGPDINRSDVTFTPSNGKILFGLSAVKNVGANAIANILAAREEGGEFKDLADLCDRINLHTVNSRALESLIRCGAFDKLNPNRQQLIAHLPLVVSWAQKSKDTSEQPTLFDLESVRSPAPKAPQVNDFPVKEKLQYEKELLGFYVSDHPLKYAERFAKQQGIELIYLNQVEDWRSRKPISAIVMLTEVKQLLTKKSGERMAILLLEDLTGKGEAVVFPKTYEVVQSSLVTDTPVILRCKIEKPEDRDRNQIIVEEVTPIEAEHLAVSEQILPIENDPEPVVMLELTLQQISDEQKLKHLQAIFGEYNHGAEAEKIPVIAILAGEHSRQVIRFGEKYRLQDPEGLVSRLKNHGFSASTKQLKINF</sequence>
<evidence type="ECO:0000313" key="13">
    <source>
        <dbReference type="EMBL" id="MBD2180226.1"/>
    </source>
</evidence>
<dbReference type="Pfam" id="PF14579">
    <property type="entry name" value="HHH_6"/>
    <property type="match status" value="1"/>
</dbReference>
<comment type="similarity">
    <text evidence="2">Belongs to the DNA polymerase type-C family. DnaE subfamily.</text>
</comment>
<dbReference type="PROSITE" id="PS50819">
    <property type="entry name" value="INTEIN_ENDONUCLEASE"/>
    <property type="match status" value="1"/>
</dbReference>
<gene>
    <name evidence="13" type="primary">dnaE</name>
    <name evidence="13" type="ORF">H6G03_03700</name>
</gene>
<comment type="caution">
    <text evidence="13">The sequence shown here is derived from an EMBL/GenBank/DDBJ whole genome shotgun (WGS) entry which is preliminary data.</text>
</comment>
<dbReference type="SMART" id="SM00305">
    <property type="entry name" value="HintC"/>
    <property type="match status" value="1"/>
</dbReference>
<evidence type="ECO:0000256" key="11">
    <source>
        <dbReference type="ARBA" id="ARBA00049244"/>
    </source>
</evidence>
<dbReference type="NCBIfam" id="TIGR01445">
    <property type="entry name" value="intein_Nterm"/>
    <property type="match status" value="1"/>
</dbReference>
<keyword evidence="9" id="KW-0239">DNA-directed DNA polymerase</keyword>
<dbReference type="GO" id="GO:0005737">
    <property type="term" value="C:cytoplasm"/>
    <property type="evidence" value="ECO:0007669"/>
    <property type="project" value="UniProtKB-SubCell"/>
</dbReference>
<dbReference type="GO" id="GO:0003676">
    <property type="term" value="F:nucleic acid binding"/>
    <property type="evidence" value="ECO:0007669"/>
    <property type="project" value="InterPro"/>
</dbReference>
<dbReference type="Gene3D" id="1.10.150.870">
    <property type="match status" value="1"/>
</dbReference>
<dbReference type="InterPro" id="IPR011708">
    <property type="entry name" value="DNA_pol3_alpha_NTPase_dom"/>
</dbReference>
<comment type="subcellular location">
    <subcellularLocation>
        <location evidence="1">Cytoplasm</location>
    </subcellularLocation>
</comment>
<dbReference type="InterPro" id="IPR041931">
    <property type="entry name" value="DNA_pol3_alpha_thumb_dom"/>
</dbReference>
<evidence type="ECO:0000256" key="9">
    <source>
        <dbReference type="ARBA" id="ARBA00022932"/>
    </source>
</evidence>
<keyword evidence="14" id="KW-1185">Reference proteome</keyword>
<reference evidence="13" key="1">
    <citation type="journal article" date="2015" name="ISME J.">
        <title>Draft Genome Sequence of Streptomyces incarnatus NRRL8089, which Produces the Nucleoside Antibiotic Sinefungin.</title>
        <authorList>
            <person name="Oshima K."/>
            <person name="Hattori M."/>
            <person name="Shimizu H."/>
            <person name="Fukuda K."/>
            <person name="Nemoto M."/>
            <person name="Inagaki K."/>
            <person name="Tamura T."/>
        </authorList>
    </citation>
    <scope>NUCLEOTIDE SEQUENCE</scope>
    <source>
        <strain evidence="13">FACHB-1375</strain>
    </source>
</reference>
<dbReference type="InterPro" id="IPR040982">
    <property type="entry name" value="DNA_pol3_finger"/>
</dbReference>
<dbReference type="InterPro" id="IPR036844">
    <property type="entry name" value="Hint_dom_sf"/>
</dbReference>
<dbReference type="Proteomes" id="UP000641646">
    <property type="component" value="Unassembled WGS sequence"/>
</dbReference>
<dbReference type="InterPro" id="IPR003586">
    <property type="entry name" value="Hint_dom_C"/>
</dbReference>
<name>A0A926VAD5_9CYAN</name>
<dbReference type="GO" id="GO:0008408">
    <property type="term" value="F:3'-5' exonuclease activity"/>
    <property type="evidence" value="ECO:0007669"/>
    <property type="project" value="InterPro"/>
</dbReference>
<keyword evidence="10" id="KW-0651">Protein splicing</keyword>
<dbReference type="InterPro" id="IPR004860">
    <property type="entry name" value="LAGLIDADG_dom"/>
</dbReference>
<evidence type="ECO:0000256" key="7">
    <source>
        <dbReference type="ARBA" id="ARBA00022705"/>
    </source>
</evidence>
<dbReference type="PROSITE" id="PS50817">
    <property type="entry name" value="INTEIN_N_TER"/>
    <property type="match status" value="1"/>
</dbReference>
<evidence type="ECO:0000313" key="14">
    <source>
        <dbReference type="Proteomes" id="UP000641646"/>
    </source>
</evidence>
<organism evidence="13 14">
    <name type="scientific">Aerosakkonema funiforme FACHB-1375</name>
    <dbReference type="NCBI Taxonomy" id="2949571"/>
    <lineage>
        <taxon>Bacteria</taxon>
        <taxon>Bacillati</taxon>
        <taxon>Cyanobacteriota</taxon>
        <taxon>Cyanophyceae</taxon>
        <taxon>Oscillatoriophycideae</taxon>
        <taxon>Aerosakkonematales</taxon>
        <taxon>Aerosakkonemataceae</taxon>
        <taxon>Aerosakkonema</taxon>
    </lineage>
</organism>
<dbReference type="CDD" id="cd12113">
    <property type="entry name" value="PHP_PolIIIA_DnaE3"/>
    <property type="match status" value="1"/>
</dbReference>
<evidence type="ECO:0000259" key="12">
    <source>
        <dbReference type="PROSITE" id="PS50819"/>
    </source>
</evidence>
<dbReference type="Gene3D" id="1.10.10.1600">
    <property type="entry name" value="Bacterial DNA polymerase III alpha subunit, thumb domain"/>
    <property type="match status" value="1"/>
</dbReference>
<dbReference type="PANTHER" id="PTHR32294:SF0">
    <property type="entry name" value="DNA POLYMERASE III SUBUNIT ALPHA"/>
    <property type="match status" value="1"/>
</dbReference>
<dbReference type="PRINTS" id="PR00379">
    <property type="entry name" value="INTEIN"/>
</dbReference>
<dbReference type="InterPro" id="IPR003141">
    <property type="entry name" value="Pol/His_phosphatase_N"/>
</dbReference>
<dbReference type="GO" id="GO:0003887">
    <property type="term" value="F:DNA-directed DNA polymerase activity"/>
    <property type="evidence" value="ECO:0007669"/>
    <property type="project" value="UniProtKB-KW"/>
</dbReference>
<proteinExistence type="inferred from homology"/>
<protein>
    <recommendedName>
        <fullName evidence="4">DNA polymerase III subunit alpha</fullName>
        <ecNumber evidence="3">2.7.7.7</ecNumber>
    </recommendedName>
</protein>
<dbReference type="Gene3D" id="3.20.20.140">
    <property type="entry name" value="Metal-dependent hydrolases"/>
    <property type="match status" value="1"/>
</dbReference>
<dbReference type="Pfam" id="PF07733">
    <property type="entry name" value="DNA_pol3_alpha"/>
    <property type="match status" value="1"/>
</dbReference>
<dbReference type="SMART" id="SM00481">
    <property type="entry name" value="POLIIIAc"/>
    <property type="match status" value="1"/>
</dbReference>
<dbReference type="PANTHER" id="PTHR32294">
    <property type="entry name" value="DNA POLYMERASE III SUBUNIT ALPHA"/>
    <property type="match status" value="1"/>
</dbReference>
<dbReference type="NCBIfam" id="TIGR00594">
    <property type="entry name" value="polc"/>
    <property type="match status" value="1"/>
</dbReference>
<dbReference type="Pfam" id="PF02811">
    <property type="entry name" value="PHP"/>
    <property type="match status" value="1"/>
</dbReference>
<dbReference type="InterPro" id="IPR004042">
    <property type="entry name" value="Intein_endonuc_central"/>
</dbReference>
<dbReference type="NCBIfam" id="TIGR01443">
    <property type="entry name" value="intein_Cterm"/>
    <property type="match status" value="1"/>
</dbReference>
<keyword evidence="7" id="KW-0235">DNA replication</keyword>
<dbReference type="InterPro" id="IPR004805">
    <property type="entry name" value="DnaE2/DnaE/PolC"/>
</dbReference>
<keyword evidence="8" id="KW-0068">Autocatalytic cleavage</keyword>
<keyword evidence="6 13" id="KW-0548">Nucleotidyltransferase</keyword>
<accession>A0A926VAD5</accession>
<dbReference type="PROSITE" id="PS50818">
    <property type="entry name" value="INTEIN_C_TER"/>
    <property type="match status" value="1"/>
</dbReference>
<dbReference type="GO" id="GO:0016539">
    <property type="term" value="P:intein-mediated protein splicing"/>
    <property type="evidence" value="ECO:0007669"/>
    <property type="project" value="InterPro"/>
</dbReference>
<dbReference type="Pfam" id="PF01336">
    <property type="entry name" value="tRNA_anti-codon"/>
    <property type="match status" value="1"/>
</dbReference>
<evidence type="ECO:0000256" key="10">
    <source>
        <dbReference type="ARBA" id="ARBA00023000"/>
    </source>
</evidence>
<dbReference type="InterPro" id="IPR004013">
    <property type="entry name" value="PHP_dom"/>
</dbReference>